<dbReference type="InterPro" id="IPR000873">
    <property type="entry name" value="AMP-dep_synth/lig_dom"/>
</dbReference>
<comment type="caution">
    <text evidence="13">The sequence shown here is derived from an EMBL/GenBank/DDBJ whole genome shotgun (WGS) entry which is preliminary data.</text>
</comment>
<dbReference type="PANTHER" id="PTHR22754:SF32">
    <property type="entry name" value="DISCO-INTERACTING PROTEIN 2"/>
    <property type="match status" value="1"/>
</dbReference>
<dbReference type="InterPro" id="IPR045851">
    <property type="entry name" value="AMP-bd_C_sf"/>
</dbReference>
<dbReference type="GO" id="GO:0050660">
    <property type="term" value="F:flavin adenine dinucleotide binding"/>
    <property type="evidence" value="ECO:0007669"/>
    <property type="project" value="InterPro"/>
</dbReference>
<dbReference type="Pfam" id="PF23024">
    <property type="entry name" value="AMP-dom_DIP2-like"/>
    <property type="match status" value="1"/>
</dbReference>
<evidence type="ECO:0000256" key="5">
    <source>
        <dbReference type="ARBA" id="ARBA00022553"/>
    </source>
</evidence>
<keyword evidence="10" id="KW-0443">Lipid metabolism</keyword>
<evidence type="ECO:0000313" key="13">
    <source>
        <dbReference type="EMBL" id="MBE9025641.1"/>
    </source>
</evidence>
<dbReference type="InterPro" id="IPR009100">
    <property type="entry name" value="AcylCoA_DH/oxidase_NM_dom_sf"/>
</dbReference>
<dbReference type="PROSITE" id="PS00012">
    <property type="entry name" value="PHOSPHOPANTETHEINE"/>
    <property type="match status" value="1"/>
</dbReference>
<dbReference type="SMART" id="SM01294">
    <property type="entry name" value="PKS_PP_betabranch"/>
    <property type="match status" value="1"/>
</dbReference>
<dbReference type="InterPro" id="IPR036250">
    <property type="entry name" value="AcylCo_DH-like_C"/>
</dbReference>
<comment type="cofactor">
    <cofactor evidence="1">
        <name>FAD</name>
        <dbReference type="ChEBI" id="CHEBI:57692"/>
    </cofactor>
</comment>
<evidence type="ECO:0000256" key="3">
    <source>
        <dbReference type="ARBA" id="ARBA00009347"/>
    </source>
</evidence>
<evidence type="ECO:0000256" key="11">
    <source>
        <dbReference type="SAM" id="MobiDB-lite"/>
    </source>
</evidence>
<dbReference type="RefSeq" id="WP_193920795.1">
    <property type="nucleotide sequence ID" value="NZ_JADEXS020000002.1"/>
</dbReference>
<dbReference type="Pfam" id="PF02770">
    <property type="entry name" value="Acyl-CoA_dh_M"/>
    <property type="match status" value="1"/>
</dbReference>
<comment type="similarity">
    <text evidence="3">Belongs to the acyl-CoA dehydrogenase family.</text>
</comment>
<reference evidence="13" key="1">
    <citation type="submission" date="2020-10" db="EMBL/GenBank/DDBJ databases">
        <authorList>
            <person name="Castelo-Branco R."/>
            <person name="Eusebio N."/>
            <person name="Adriana R."/>
            <person name="Vieira A."/>
            <person name="Brugerolle De Fraissinette N."/>
            <person name="Rezende De Castro R."/>
            <person name="Schneider M.P."/>
            <person name="Vasconcelos V."/>
            <person name="Leao P.N."/>
        </authorList>
    </citation>
    <scope>NUCLEOTIDE SEQUENCE</scope>
    <source>
        <strain evidence="13">LEGE 12446</strain>
    </source>
</reference>
<dbReference type="InterPro" id="IPR025110">
    <property type="entry name" value="AMP-bd_C"/>
</dbReference>
<evidence type="ECO:0000259" key="12">
    <source>
        <dbReference type="PROSITE" id="PS50075"/>
    </source>
</evidence>
<keyword evidence="9" id="KW-0276">Fatty acid metabolism</keyword>
<evidence type="ECO:0000256" key="7">
    <source>
        <dbReference type="ARBA" id="ARBA00022630"/>
    </source>
</evidence>
<dbReference type="Pfam" id="PF00501">
    <property type="entry name" value="AMP-binding"/>
    <property type="match status" value="1"/>
</dbReference>
<dbReference type="InterPro" id="IPR042099">
    <property type="entry name" value="ANL_N_sf"/>
</dbReference>
<keyword evidence="7" id="KW-0285">Flavoprotein</keyword>
<dbReference type="GO" id="GO:0006633">
    <property type="term" value="P:fatty acid biosynthetic process"/>
    <property type="evidence" value="ECO:0007669"/>
    <property type="project" value="TreeGrafter"/>
</dbReference>
<dbReference type="Proteomes" id="UP000622533">
    <property type="component" value="Unassembled WGS sequence"/>
</dbReference>
<dbReference type="FunFam" id="3.40.50.12780:FF:000013">
    <property type="entry name" value="Long-chain-fatty-acid--AMP ligase FadD32"/>
    <property type="match status" value="1"/>
</dbReference>
<dbReference type="EMBL" id="JADEXS010000451">
    <property type="protein sequence ID" value="MBE9025641.1"/>
    <property type="molecule type" value="Genomic_DNA"/>
</dbReference>
<keyword evidence="4" id="KW-0596">Phosphopantetheine</keyword>
<gene>
    <name evidence="13" type="ORF">IQ276_25405</name>
</gene>
<evidence type="ECO:0000256" key="4">
    <source>
        <dbReference type="ARBA" id="ARBA00022450"/>
    </source>
</evidence>
<dbReference type="SUPFAM" id="SSF47336">
    <property type="entry name" value="ACP-like"/>
    <property type="match status" value="1"/>
</dbReference>
<dbReference type="InterPro" id="IPR009075">
    <property type="entry name" value="AcylCo_DH/oxidase_C"/>
</dbReference>
<dbReference type="InterPro" id="IPR040097">
    <property type="entry name" value="FAAL/FAAC"/>
</dbReference>
<dbReference type="Gene3D" id="2.40.110.10">
    <property type="entry name" value="Butyryl-CoA Dehydrogenase, subunit A, domain 2"/>
    <property type="match status" value="1"/>
</dbReference>
<dbReference type="SUPFAM" id="SSF56645">
    <property type="entry name" value="Acyl-CoA dehydrogenase NM domain-like"/>
    <property type="match status" value="1"/>
</dbReference>
<dbReference type="InterPro" id="IPR006091">
    <property type="entry name" value="Acyl-CoA_Oxase/DH_mid-dom"/>
</dbReference>
<dbReference type="PROSITE" id="PS50075">
    <property type="entry name" value="CARRIER"/>
    <property type="match status" value="1"/>
</dbReference>
<dbReference type="InterPro" id="IPR013786">
    <property type="entry name" value="AcylCoA_DH/ox_N"/>
</dbReference>
<keyword evidence="6" id="KW-0436">Ligase</keyword>
<dbReference type="InterPro" id="IPR036736">
    <property type="entry name" value="ACP-like_sf"/>
</dbReference>
<name>A0A8J6ZVE7_DESMC</name>
<evidence type="ECO:0000256" key="8">
    <source>
        <dbReference type="ARBA" id="ARBA00022827"/>
    </source>
</evidence>
<feature type="domain" description="Carrier" evidence="12">
    <location>
        <begin position="1182"/>
        <end position="1259"/>
    </location>
</feature>
<dbReference type="InterPro" id="IPR046373">
    <property type="entry name" value="Acyl-CoA_Oxase/DH_mid-dom_sf"/>
</dbReference>
<dbReference type="SMART" id="SM00823">
    <property type="entry name" value="PKS_PP"/>
    <property type="match status" value="1"/>
</dbReference>
<keyword evidence="5" id="KW-0597">Phosphoprotein</keyword>
<sequence length="1309" mass="145025">MLISSKNNLNQIANLVDLLRYRQENQANEIAFTFLSNGETEQVNLTYQELDIKARSIATMLQSQEAIGERALLLYQPGLEFITAFFGCLYAGVIAVPAYPPRRNHHNHRLQAIVADAQATIVLTTKSVFSDIEKTLKKELPGTKLNCITTDDINISLANDWQSPQLDRDTLAFIQYTSGSTGMPKGVMVSHGNLLHNLSLIHKCFEHEPKSQGVIWLPPYHDMGLIGGVLQPIYGGFPVTLMPPVAFLQKPIRWLQAISDSKATTSGGPNFAYELCVQKIKPEQIAGLDLNSWKVAFTGAEPIRVKTLERFAKTFADCGFRMEAFYPCYGMAETTLFVSGGLTSESPIVRLVDGTELSQNRVVDAVEDSANAQAITSCGCNWLDQKIVIAHPETKTTCADGEVGEIWVSGESVALGYWRKPEQTQQTFHAYLMDAGEGPFLRTGDLGFLQDGELYVTGRIKDVIIIRGRNYYPQDIELTVENSHPALHSSCCAAFSIEVKEQEQLVIAVEVERAYLRNLDVDGIASSIRKAVSEQHELQVYAVAFLKPSSIPKTSSGKIQRHACRSGFLEDSLNTVGLWKSEVIKSVKLQTKIQPAESKPIHTSSTSIKNSSHNSVNVEDKSKSRANDLIGWLRSYANERINSRLIDERRCIPPYIVLDFGNHGLLGMQVPEQYGGMALNYQDTLRVIEQLAAIDLTLASFVGVHHVLGTRPIINWASKTVQEELLPLIAQGRELAGFAITEPGAGSNPRAIATTAIPDNKGGWRINGQKSWIGHGSWAGTINVFVQLLDANHQLMGMSGFVVRQGTKGIRQGPEALTMGMRGMVQNTIYFEDVPVTPEYLLGEAGHGMKVAQDAMMFGRLGLGVMSLGGMKRCAQLMLRYSERRFISTGRLLDNPTTLVRLSDLTSAITALETLIFTIAKLLDLGYSVPEEAYTACKTSGPEFFWQASDHLVQLLGGRGYIETNIAPQILRDARLLRIFEGPTETLNSFLGSRIINKSQELQKFLCEGLGTPEIAQRLKIAAEQINDHLTNHRNSFSEHHTAVHWAYIRTGELTTFAILLAAVQGASKVHVSENLIRAKNWAEFQFEQKFQSIISGIAGEVVVSDTNALTTQISDYVTSIGDIEQTLAGEDNELDELLRRNLPNNKSEIESRISLEFTENQESIQSVENNQAQFIEVNDDHSTESIQTWIENWLAQKLKIDVMSIVPTASFSDYGMDSVMAVEAAQDLSEWLQHSLEPTILWNYPTIASLAQYLAKEVKVKTADTPKATELQIKVEQNTSSPLFNSLENEIEQSIAQELELLENLLKG</sequence>
<dbReference type="Gene3D" id="3.40.50.12780">
    <property type="entry name" value="N-terminal domain of ligase-like"/>
    <property type="match status" value="1"/>
</dbReference>
<dbReference type="Pfam" id="PF02771">
    <property type="entry name" value="Acyl-CoA_dh_N"/>
    <property type="match status" value="1"/>
</dbReference>
<comment type="similarity">
    <text evidence="2">Belongs to the ATP-dependent AMP-binding enzyme family.</text>
</comment>
<protein>
    <submittedName>
        <fullName evidence="13">AMP-binding protein</fullName>
    </submittedName>
</protein>
<evidence type="ECO:0000256" key="6">
    <source>
        <dbReference type="ARBA" id="ARBA00022598"/>
    </source>
</evidence>
<dbReference type="GO" id="GO:0071766">
    <property type="term" value="P:Actinobacterium-type cell wall biogenesis"/>
    <property type="evidence" value="ECO:0007669"/>
    <property type="project" value="UniProtKB-ARBA"/>
</dbReference>
<dbReference type="InterPro" id="IPR020806">
    <property type="entry name" value="PKS_PP-bd"/>
</dbReference>
<dbReference type="GO" id="GO:0005886">
    <property type="term" value="C:plasma membrane"/>
    <property type="evidence" value="ECO:0007669"/>
    <property type="project" value="TreeGrafter"/>
</dbReference>
<dbReference type="PROSITE" id="PS00455">
    <property type="entry name" value="AMP_BINDING"/>
    <property type="match status" value="1"/>
</dbReference>
<dbReference type="PANTHER" id="PTHR22754">
    <property type="entry name" value="DISCO-INTERACTING PROTEIN 2 DIP2 -RELATED"/>
    <property type="match status" value="1"/>
</dbReference>
<dbReference type="Gene3D" id="1.10.1200.10">
    <property type="entry name" value="ACP-like"/>
    <property type="match status" value="1"/>
</dbReference>
<dbReference type="GO" id="GO:0031177">
    <property type="term" value="F:phosphopantetheine binding"/>
    <property type="evidence" value="ECO:0007669"/>
    <property type="project" value="InterPro"/>
</dbReference>
<evidence type="ECO:0000256" key="9">
    <source>
        <dbReference type="ARBA" id="ARBA00022832"/>
    </source>
</evidence>
<dbReference type="InterPro" id="IPR037069">
    <property type="entry name" value="AcylCoA_DH/ox_N_sf"/>
</dbReference>
<evidence type="ECO:0000256" key="1">
    <source>
        <dbReference type="ARBA" id="ARBA00001974"/>
    </source>
</evidence>
<evidence type="ECO:0000313" key="14">
    <source>
        <dbReference type="Proteomes" id="UP000622533"/>
    </source>
</evidence>
<dbReference type="InterPro" id="IPR009081">
    <property type="entry name" value="PP-bd_ACP"/>
</dbReference>
<feature type="compositionally biased region" description="Low complexity" evidence="11">
    <location>
        <begin position="601"/>
        <end position="615"/>
    </location>
</feature>
<dbReference type="Gene3D" id="1.10.540.10">
    <property type="entry name" value="Acyl-CoA dehydrogenase/oxidase, N-terminal domain"/>
    <property type="match status" value="1"/>
</dbReference>
<keyword evidence="14" id="KW-1185">Reference proteome</keyword>
<dbReference type="GO" id="GO:0016874">
    <property type="term" value="F:ligase activity"/>
    <property type="evidence" value="ECO:0007669"/>
    <property type="project" value="UniProtKB-KW"/>
</dbReference>
<dbReference type="InterPro" id="IPR020845">
    <property type="entry name" value="AMP-binding_CS"/>
</dbReference>
<dbReference type="GO" id="GO:0070566">
    <property type="term" value="F:adenylyltransferase activity"/>
    <property type="evidence" value="ECO:0007669"/>
    <property type="project" value="TreeGrafter"/>
</dbReference>
<evidence type="ECO:0000256" key="10">
    <source>
        <dbReference type="ARBA" id="ARBA00023098"/>
    </source>
</evidence>
<dbReference type="SUPFAM" id="SSF56801">
    <property type="entry name" value="Acetyl-CoA synthetase-like"/>
    <property type="match status" value="1"/>
</dbReference>
<dbReference type="SUPFAM" id="SSF47203">
    <property type="entry name" value="Acyl-CoA dehydrogenase C-terminal domain-like"/>
    <property type="match status" value="1"/>
</dbReference>
<dbReference type="Gene3D" id="3.30.300.30">
    <property type="match status" value="1"/>
</dbReference>
<dbReference type="InterPro" id="IPR006162">
    <property type="entry name" value="Ppantetheine_attach_site"/>
</dbReference>
<evidence type="ECO:0000256" key="2">
    <source>
        <dbReference type="ARBA" id="ARBA00006432"/>
    </source>
</evidence>
<feature type="region of interest" description="Disordered" evidence="11">
    <location>
        <begin position="598"/>
        <end position="620"/>
    </location>
</feature>
<dbReference type="Pfam" id="PF00550">
    <property type="entry name" value="PP-binding"/>
    <property type="match status" value="1"/>
</dbReference>
<proteinExistence type="inferred from homology"/>
<dbReference type="Gene3D" id="1.20.140.10">
    <property type="entry name" value="Butyryl-CoA Dehydrogenase, subunit A, domain 3"/>
    <property type="match status" value="1"/>
</dbReference>
<accession>A0A8J6ZVE7</accession>
<dbReference type="CDD" id="cd05931">
    <property type="entry name" value="FAAL"/>
    <property type="match status" value="1"/>
</dbReference>
<organism evidence="13 14">
    <name type="scientific">Desmonostoc muscorum LEGE 12446</name>
    <dbReference type="NCBI Taxonomy" id="1828758"/>
    <lineage>
        <taxon>Bacteria</taxon>
        <taxon>Bacillati</taxon>
        <taxon>Cyanobacteriota</taxon>
        <taxon>Cyanophyceae</taxon>
        <taxon>Nostocales</taxon>
        <taxon>Nostocaceae</taxon>
        <taxon>Desmonostoc</taxon>
    </lineage>
</organism>
<dbReference type="GO" id="GO:0016627">
    <property type="term" value="F:oxidoreductase activity, acting on the CH-CH group of donors"/>
    <property type="evidence" value="ECO:0007669"/>
    <property type="project" value="InterPro"/>
</dbReference>
<dbReference type="CDD" id="cd00567">
    <property type="entry name" value="ACAD"/>
    <property type="match status" value="1"/>
</dbReference>
<keyword evidence="8" id="KW-0274">FAD</keyword>
<dbReference type="Pfam" id="PF00441">
    <property type="entry name" value="Acyl-CoA_dh_1"/>
    <property type="match status" value="1"/>
</dbReference>